<dbReference type="Pfam" id="PF03636">
    <property type="entry name" value="Glyco_hydro_65N"/>
    <property type="match status" value="1"/>
</dbReference>
<proteinExistence type="predicted"/>
<feature type="domain" description="Glycoside hydrolase family 65 N-terminal" evidence="1">
    <location>
        <begin position="4"/>
        <end position="112"/>
    </location>
</feature>
<dbReference type="GO" id="GO:0005975">
    <property type="term" value="P:carbohydrate metabolic process"/>
    <property type="evidence" value="ECO:0007669"/>
    <property type="project" value="InterPro"/>
</dbReference>
<comment type="caution">
    <text evidence="2">The sequence shown here is derived from an EMBL/GenBank/DDBJ whole genome shotgun (WGS) entry which is preliminary data.</text>
</comment>
<keyword evidence="2" id="KW-0378">Hydrolase</keyword>
<dbReference type="InterPro" id="IPR011013">
    <property type="entry name" value="Gal_mutarotase_sf_dom"/>
</dbReference>
<reference evidence="2" key="2">
    <citation type="journal article" date="2014" name="ISME J.">
        <title>Microbial stratification in low pH oxic and suboxic macroscopic growths along an acid mine drainage.</title>
        <authorList>
            <person name="Mendez-Garcia C."/>
            <person name="Mesa V."/>
            <person name="Sprenger R.R."/>
            <person name="Richter M."/>
            <person name="Diez M.S."/>
            <person name="Solano J."/>
            <person name="Bargiela R."/>
            <person name="Golyshina O.V."/>
            <person name="Manteca A."/>
            <person name="Ramos J.L."/>
            <person name="Gallego J.R."/>
            <person name="Llorente I."/>
            <person name="Martins Dos Santos V.A."/>
            <person name="Jensen O.N."/>
            <person name="Pelaez A.I."/>
            <person name="Sanchez J."/>
            <person name="Ferrer M."/>
        </authorList>
    </citation>
    <scope>NUCLEOTIDE SEQUENCE</scope>
</reference>
<reference evidence="2" key="1">
    <citation type="submission" date="2013-08" db="EMBL/GenBank/DDBJ databases">
        <authorList>
            <person name="Mendez C."/>
            <person name="Richter M."/>
            <person name="Ferrer M."/>
            <person name="Sanchez J."/>
        </authorList>
    </citation>
    <scope>NUCLEOTIDE SEQUENCE</scope>
</reference>
<evidence type="ECO:0000313" key="2">
    <source>
        <dbReference type="EMBL" id="EQD32385.1"/>
    </source>
</evidence>
<gene>
    <name evidence="2" type="ORF">B1A_19529</name>
</gene>
<dbReference type="GO" id="GO:0016787">
    <property type="term" value="F:hydrolase activity"/>
    <property type="evidence" value="ECO:0007669"/>
    <property type="project" value="UniProtKB-KW"/>
</dbReference>
<dbReference type="InterPro" id="IPR005196">
    <property type="entry name" value="Glyco_hydro_65_N"/>
</dbReference>
<protein>
    <submittedName>
        <fullName evidence="2">Glycoside hydrolase family 65 domain-containing protein</fullName>
    </submittedName>
</protein>
<feature type="non-terminal residue" evidence="2">
    <location>
        <position position="113"/>
    </location>
</feature>
<sequence>METHTLDLRAGCYRRSALWQTAAGARIEIHAERLVPLDGRAALALRYRIRSLDYSGSLAVESGIRPAVAAALQGDDPRIGAVLEGGLQWVGGAARRELAWYAQRTTHSGIAVV</sequence>
<dbReference type="Gene3D" id="2.70.98.40">
    <property type="entry name" value="Glycoside hydrolase, family 65, N-terminal domain"/>
    <property type="match status" value="1"/>
</dbReference>
<dbReference type="GO" id="GO:0030246">
    <property type="term" value="F:carbohydrate binding"/>
    <property type="evidence" value="ECO:0007669"/>
    <property type="project" value="InterPro"/>
</dbReference>
<dbReference type="EMBL" id="AUZX01014409">
    <property type="protein sequence ID" value="EQD32385.1"/>
    <property type="molecule type" value="Genomic_DNA"/>
</dbReference>
<organism evidence="2">
    <name type="scientific">mine drainage metagenome</name>
    <dbReference type="NCBI Taxonomy" id="410659"/>
    <lineage>
        <taxon>unclassified sequences</taxon>
        <taxon>metagenomes</taxon>
        <taxon>ecological metagenomes</taxon>
    </lineage>
</organism>
<evidence type="ECO:0000259" key="1">
    <source>
        <dbReference type="Pfam" id="PF03636"/>
    </source>
</evidence>
<name>T0ZRC7_9ZZZZ</name>
<dbReference type="SUPFAM" id="SSF74650">
    <property type="entry name" value="Galactose mutarotase-like"/>
    <property type="match status" value="1"/>
</dbReference>
<dbReference type="InterPro" id="IPR037018">
    <property type="entry name" value="GH65_N"/>
</dbReference>
<accession>T0ZRC7</accession>
<dbReference type="AlphaFoldDB" id="T0ZRC7"/>